<dbReference type="EMBL" id="CP001941">
    <property type="protein sequence ID" value="ADD08223.1"/>
    <property type="molecule type" value="Genomic_DNA"/>
</dbReference>
<dbReference type="RefSeq" id="WP_008082209.1">
    <property type="nucleotide sequence ID" value="NC_013926.1"/>
</dbReference>
<dbReference type="STRING" id="439481.Aboo_0412"/>
<dbReference type="eggNOG" id="arCOG10113">
    <property type="taxonomic scope" value="Archaea"/>
</dbReference>
<organism evidence="1 2">
    <name type="scientific">Aciduliprofundum boonei (strain DSM 19572 / T469)</name>
    <dbReference type="NCBI Taxonomy" id="439481"/>
    <lineage>
        <taxon>Archaea</taxon>
        <taxon>Methanobacteriati</taxon>
        <taxon>Thermoplasmatota</taxon>
        <taxon>DHVE2 group</taxon>
        <taxon>Candidatus Aciduliprofundum</taxon>
    </lineage>
</organism>
<accession>B5IAD3</accession>
<dbReference type="Proteomes" id="UP000001400">
    <property type="component" value="Chromosome"/>
</dbReference>
<sequence>MKMDRGIGESIEFGILLSILTAGVNALWGIFFLPWGIIGIIFSLLNIFSTLLMNQGKNGYLKEDYEYSRKKLKMSTILNFIFGWILLGIYTYRLYISVDNLIIRSHLIREVEEPAPIYASPKIPRGK</sequence>
<dbReference type="AlphaFoldDB" id="B5IAD3"/>
<name>B5IAD3_ACIB4</name>
<dbReference type="OrthoDB" id="366349at2157"/>
<reference evidence="1" key="1">
    <citation type="submission" date="2010-02" db="EMBL/GenBank/DDBJ databases">
        <title>Complete sequence of Aciduliprofundum boonei T469.</title>
        <authorList>
            <consortium name="US DOE Joint Genome Institute"/>
            <person name="Lucas S."/>
            <person name="Copeland A."/>
            <person name="Lapidus A."/>
            <person name="Cheng J.-F."/>
            <person name="Bruce D."/>
            <person name="Goodwin L."/>
            <person name="Pitluck S."/>
            <person name="Saunders E."/>
            <person name="Detter J.C."/>
            <person name="Han C."/>
            <person name="Tapia R."/>
            <person name="Land M."/>
            <person name="Hauser L."/>
            <person name="Kyrpides N."/>
            <person name="Mikhailova N."/>
            <person name="Flores G."/>
            <person name="Reysenbach A.-L."/>
            <person name="Woyke T."/>
        </authorList>
    </citation>
    <scope>NUCLEOTIDE SEQUENCE</scope>
    <source>
        <strain evidence="1">T469</strain>
    </source>
</reference>
<gene>
    <name evidence="1" type="ordered locus">Aboo_0412</name>
</gene>
<keyword evidence="2" id="KW-1185">Reference proteome</keyword>
<dbReference type="HOGENOM" id="CLU_1965421_0_0_2"/>
<dbReference type="KEGG" id="abi:Aboo_0412"/>
<dbReference type="GeneID" id="8827355"/>
<proteinExistence type="predicted"/>
<evidence type="ECO:0000313" key="2">
    <source>
        <dbReference type="Proteomes" id="UP000001400"/>
    </source>
</evidence>
<evidence type="ECO:0000313" key="1">
    <source>
        <dbReference type="EMBL" id="ADD08223.1"/>
    </source>
</evidence>
<protein>
    <submittedName>
        <fullName evidence="1">Uncharacterized protein</fullName>
    </submittedName>
</protein>